<accession>A0ABM9LM60</accession>
<dbReference type="InterPro" id="IPR018929">
    <property type="entry name" value="DUF2510"/>
</dbReference>
<proteinExistence type="predicted"/>
<sequence length="223" mass="23635">MARVILCLKGSVATATFEEGAKVAEFKDKSAAAPGWHPDPGGQPGQRYHDGERWTQHFVPTPPPTVAPQAPAVAVAVSTGGGANHALHAVLMVLSCGLWLPIWILVAIFSAGSASSVAIGGGAAAVARTTNHRPLVVAGIFGGLVLLGTAAQHPWLFIVLAILGIAGGYGFWALKSAQQREEQQRREELQRDLLAQRAEYEDQLYQQGDPRGVHGRYLPPESP</sequence>
<evidence type="ECO:0000256" key="1">
    <source>
        <dbReference type="SAM" id="MobiDB-lite"/>
    </source>
</evidence>
<feature type="domain" description="DUF2510" evidence="3">
    <location>
        <begin position="34"/>
        <end position="66"/>
    </location>
</feature>
<feature type="transmembrane region" description="Helical" evidence="2">
    <location>
        <begin position="134"/>
        <end position="151"/>
    </location>
</feature>
<keyword evidence="5" id="KW-1185">Reference proteome</keyword>
<keyword evidence="2" id="KW-0812">Transmembrane</keyword>
<name>A0ABM9LM60_9MYCO</name>
<protein>
    <submittedName>
        <fullName evidence="4">DUF2510 domain-containing protein</fullName>
    </submittedName>
</protein>
<reference evidence="4 5" key="1">
    <citation type="submission" date="2023-08" db="EMBL/GenBank/DDBJ databases">
        <authorList>
            <person name="Folkvardsen B D."/>
            <person name="Norman A."/>
        </authorList>
    </citation>
    <scope>NUCLEOTIDE SEQUENCE [LARGE SCALE GENOMIC DNA]</scope>
    <source>
        <strain evidence="4 5">Mu0053</strain>
    </source>
</reference>
<keyword evidence="2" id="KW-1133">Transmembrane helix</keyword>
<keyword evidence="2" id="KW-0472">Membrane</keyword>
<evidence type="ECO:0000313" key="5">
    <source>
        <dbReference type="Proteomes" id="UP001190465"/>
    </source>
</evidence>
<dbReference type="Pfam" id="PF10708">
    <property type="entry name" value="DUF2510"/>
    <property type="match status" value="1"/>
</dbReference>
<dbReference type="Proteomes" id="UP001190465">
    <property type="component" value="Chromosome"/>
</dbReference>
<dbReference type="EMBL" id="OY726397">
    <property type="protein sequence ID" value="CAJ1501323.1"/>
    <property type="molecule type" value="Genomic_DNA"/>
</dbReference>
<gene>
    <name evidence="4" type="ORF">MU0053_001897</name>
</gene>
<evidence type="ECO:0000256" key="2">
    <source>
        <dbReference type="SAM" id="Phobius"/>
    </source>
</evidence>
<evidence type="ECO:0000313" key="4">
    <source>
        <dbReference type="EMBL" id="CAJ1501323.1"/>
    </source>
</evidence>
<organism evidence="4 5">
    <name type="scientific">[Mycobacterium] burgundiense</name>
    <dbReference type="NCBI Taxonomy" id="3064286"/>
    <lineage>
        <taxon>Bacteria</taxon>
        <taxon>Bacillati</taxon>
        <taxon>Actinomycetota</taxon>
        <taxon>Actinomycetes</taxon>
        <taxon>Mycobacteriales</taxon>
        <taxon>Mycobacteriaceae</taxon>
        <taxon>Mycolicibacterium</taxon>
    </lineage>
</organism>
<evidence type="ECO:0000259" key="3">
    <source>
        <dbReference type="Pfam" id="PF10708"/>
    </source>
</evidence>
<feature type="transmembrane region" description="Helical" evidence="2">
    <location>
        <begin position="157"/>
        <end position="174"/>
    </location>
</feature>
<feature type="region of interest" description="Disordered" evidence="1">
    <location>
        <begin position="201"/>
        <end position="223"/>
    </location>
</feature>
<dbReference type="RefSeq" id="WP_308482770.1">
    <property type="nucleotide sequence ID" value="NZ_OY726397.1"/>
</dbReference>
<feature type="region of interest" description="Disordered" evidence="1">
    <location>
        <begin position="30"/>
        <end position="49"/>
    </location>
</feature>
<feature type="transmembrane region" description="Helical" evidence="2">
    <location>
        <begin position="102"/>
        <end position="127"/>
    </location>
</feature>